<keyword evidence="9" id="KW-1185">Reference proteome</keyword>
<organism evidence="8 9">
    <name type="scientific">Terriglobus albidus</name>
    <dbReference type="NCBI Taxonomy" id="1592106"/>
    <lineage>
        <taxon>Bacteria</taxon>
        <taxon>Pseudomonadati</taxon>
        <taxon>Acidobacteriota</taxon>
        <taxon>Terriglobia</taxon>
        <taxon>Terriglobales</taxon>
        <taxon>Acidobacteriaceae</taxon>
        <taxon>Terriglobus</taxon>
    </lineage>
</organism>
<keyword evidence="6" id="KW-0813">Transport</keyword>
<dbReference type="Proteomes" id="UP000321820">
    <property type="component" value="Chromosome"/>
</dbReference>
<gene>
    <name evidence="8" type="ORF">FTW19_01985</name>
</gene>
<dbReference type="FunFam" id="1.10.490.10:FF:000003">
    <property type="entry name" value="Flavohemoprotein"/>
    <property type="match status" value="1"/>
</dbReference>
<accession>A0A5B9E3P8</accession>
<evidence type="ECO:0000256" key="1">
    <source>
        <dbReference type="ARBA" id="ARBA00006401"/>
    </source>
</evidence>
<evidence type="ECO:0000256" key="3">
    <source>
        <dbReference type="ARBA" id="ARBA00022621"/>
    </source>
</evidence>
<keyword evidence="5" id="KW-0408">Iron</keyword>
<dbReference type="OrthoDB" id="9801223at2"/>
<keyword evidence="2 6" id="KW-0349">Heme</keyword>
<keyword evidence="3 6" id="KW-0561">Oxygen transport</keyword>
<evidence type="ECO:0000256" key="2">
    <source>
        <dbReference type="ARBA" id="ARBA00022617"/>
    </source>
</evidence>
<dbReference type="PROSITE" id="PS01033">
    <property type="entry name" value="GLOBIN"/>
    <property type="match status" value="1"/>
</dbReference>
<dbReference type="GO" id="GO:0005344">
    <property type="term" value="F:oxygen carrier activity"/>
    <property type="evidence" value="ECO:0007669"/>
    <property type="project" value="UniProtKB-KW"/>
</dbReference>
<evidence type="ECO:0000259" key="7">
    <source>
        <dbReference type="PROSITE" id="PS01033"/>
    </source>
</evidence>
<dbReference type="KEGG" id="talb:FTW19_01985"/>
<dbReference type="GO" id="GO:0071500">
    <property type="term" value="P:cellular response to nitrosative stress"/>
    <property type="evidence" value="ECO:0007669"/>
    <property type="project" value="TreeGrafter"/>
</dbReference>
<feature type="domain" description="Globin" evidence="7">
    <location>
        <begin position="2"/>
        <end position="139"/>
    </location>
</feature>
<dbReference type="GO" id="GO:0019825">
    <property type="term" value="F:oxygen binding"/>
    <property type="evidence" value="ECO:0007669"/>
    <property type="project" value="InterPro"/>
</dbReference>
<dbReference type="CDD" id="cd08922">
    <property type="entry name" value="FHb-globin"/>
    <property type="match status" value="1"/>
</dbReference>
<dbReference type="InterPro" id="IPR012292">
    <property type="entry name" value="Globin/Proto"/>
</dbReference>
<protein>
    <recommendedName>
        <fullName evidence="7">Globin domain-containing protein</fullName>
    </recommendedName>
</protein>
<comment type="similarity">
    <text evidence="1">In the C-terminal section; belongs to the flavoprotein pyridine nucleotide cytochrome reductase family.</text>
</comment>
<dbReference type="EMBL" id="CP042806">
    <property type="protein sequence ID" value="QEE26882.1"/>
    <property type="molecule type" value="Genomic_DNA"/>
</dbReference>
<dbReference type="InterPro" id="IPR009050">
    <property type="entry name" value="Globin-like_sf"/>
</dbReference>
<evidence type="ECO:0000256" key="4">
    <source>
        <dbReference type="ARBA" id="ARBA00022723"/>
    </source>
</evidence>
<dbReference type="PANTHER" id="PTHR43396">
    <property type="entry name" value="FLAVOHEMOPROTEIN"/>
    <property type="match status" value="1"/>
</dbReference>
<reference evidence="8 9" key="1">
    <citation type="submission" date="2019-08" db="EMBL/GenBank/DDBJ databases">
        <title>Complete genome sequence of Terriglobus albidus strain ORNL.</title>
        <authorList>
            <person name="Podar M."/>
        </authorList>
    </citation>
    <scope>NUCLEOTIDE SEQUENCE [LARGE SCALE GENOMIC DNA]</scope>
    <source>
        <strain evidence="8 9">ORNL</strain>
    </source>
</reference>
<dbReference type="Gene3D" id="1.10.490.10">
    <property type="entry name" value="Globins"/>
    <property type="match status" value="1"/>
</dbReference>
<name>A0A5B9E3P8_9BACT</name>
<dbReference type="GO" id="GO:0071949">
    <property type="term" value="F:FAD binding"/>
    <property type="evidence" value="ECO:0007669"/>
    <property type="project" value="TreeGrafter"/>
</dbReference>
<dbReference type="PANTHER" id="PTHR43396:SF3">
    <property type="entry name" value="FLAVOHEMOPROTEIN"/>
    <property type="match status" value="1"/>
</dbReference>
<evidence type="ECO:0000313" key="8">
    <source>
        <dbReference type="EMBL" id="QEE26882.1"/>
    </source>
</evidence>
<dbReference type="GO" id="GO:0046210">
    <property type="term" value="P:nitric oxide catabolic process"/>
    <property type="evidence" value="ECO:0007669"/>
    <property type="project" value="TreeGrafter"/>
</dbReference>
<dbReference type="GO" id="GO:0046872">
    <property type="term" value="F:metal ion binding"/>
    <property type="evidence" value="ECO:0007669"/>
    <property type="project" value="UniProtKB-KW"/>
</dbReference>
<dbReference type="GO" id="GO:0020037">
    <property type="term" value="F:heme binding"/>
    <property type="evidence" value="ECO:0007669"/>
    <property type="project" value="InterPro"/>
</dbReference>
<comment type="similarity">
    <text evidence="6">Belongs to the globin family.</text>
</comment>
<sequence length="158" mass="17719">MTLLDHQKLLVKSTVPALTKHGEEITRVFYQRMFAAHPEIAPMFNQDDQKNGEQPKRLAAAILAYAGNLDRLDLLGPAVSRIEHRHVATKVRPEHYPIVGKYLLEAIKEVLGDAATPEILEAWGVAYNELAQIMIGHEAAIYAQQEKEQEQEEEVAAV</sequence>
<evidence type="ECO:0000313" key="9">
    <source>
        <dbReference type="Proteomes" id="UP000321820"/>
    </source>
</evidence>
<dbReference type="AlphaFoldDB" id="A0A5B9E3P8"/>
<evidence type="ECO:0000256" key="5">
    <source>
        <dbReference type="ARBA" id="ARBA00023004"/>
    </source>
</evidence>
<dbReference type="GO" id="GO:0008941">
    <property type="term" value="F:nitric oxide dioxygenase NAD(P)H activity"/>
    <property type="evidence" value="ECO:0007669"/>
    <property type="project" value="TreeGrafter"/>
</dbReference>
<dbReference type="Pfam" id="PF00042">
    <property type="entry name" value="Globin"/>
    <property type="match status" value="1"/>
</dbReference>
<keyword evidence="4" id="KW-0479">Metal-binding</keyword>
<proteinExistence type="inferred from homology"/>
<dbReference type="InterPro" id="IPR000971">
    <property type="entry name" value="Globin"/>
</dbReference>
<dbReference type="RefSeq" id="WP_147646066.1">
    <property type="nucleotide sequence ID" value="NZ_CP042806.1"/>
</dbReference>
<evidence type="ECO:0000256" key="6">
    <source>
        <dbReference type="RuleBase" id="RU000356"/>
    </source>
</evidence>
<dbReference type="SUPFAM" id="SSF46458">
    <property type="entry name" value="Globin-like"/>
    <property type="match status" value="1"/>
</dbReference>